<dbReference type="PROSITE" id="PS50245">
    <property type="entry name" value="CAP_GLY_2"/>
    <property type="match status" value="1"/>
</dbReference>
<dbReference type="Gene3D" id="2.30.30.190">
    <property type="entry name" value="CAP Gly-rich-like domain"/>
    <property type="match status" value="1"/>
</dbReference>
<feature type="domain" description="CAP-Gly" evidence="2">
    <location>
        <begin position="137"/>
        <end position="181"/>
    </location>
</feature>
<evidence type="ECO:0000313" key="3">
    <source>
        <dbReference type="EMBL" id="KAK2561050.1"/>
    </source>
</evidence>
<gene>
    <name evidence="3" type="ORF">P5673_016183</name>
</gene>
<keyword evidence="4" id="KW-1185">Reference proteome</keyword>
<keyword evidence="3" id="KW-0378">Hydrolase</keyword>
<proteinExistence type="predicted"/>
<comment type="caution">
    <text evidence="3">The sequence shown here is derived from an EMBL/GenBank/DDBJ whole genome shotgun (WGS) entry which is preliminary data.</text>
</comment>
<sequence>MEKPRKRYILLQDRVGDIVERNMLTLGLTTKLTPTQLLKGELLEALPESEQPGDSTRIALGGIDGKLRVECRMEDVMKLTEEEADLLLAISSATLRYHICFDRKRMDFGKRLEYGSQVLVSINGVSKKLPGVVWFKGELPSSTGTMFGIELHKNPGLGTSDGTFGNIKYFKCDPDSGVFVGLDKLAPLEDDNYSEFRTPSKSPKRDDHGEVNFKSRLDSVIPPFFKGK</sequence>
<dbReference type="Pfam" id="PF01302">
    <property type="entry name" value="CAP_GLY"/>
    <property type="match status" value="1"/>
</dbReference>
<evidence type="ECO:0000259" key="2">
    <source>
        <dbReference type="PROSITE" id="PS50245"/>
    </source>
</evidence>
<dbReference type="AlphaFoldDB" id="A0AAD9V538"/>
<dbReference type="SMART" id="SM01052">
    <property type="entry name" value="CAP_GLY"/>
    <property type="match status" value="1"/>
</dbReference>
<dbReference type="EMBL" id="JARQWQ010000034">
    <property type="protein sequence ID" value="KAK2561050.1"/>
    <property type="molecule type" value="Genomic_DNA"/>
</dbReference>
<name>A0AAD9V538_ACRCE</name>
<organism evidence="3 4">
    <name type="scientific">Acropora cervicornis</name>
    <name type="common">Staghorn coral</name>
    <dbReference type="NCBI Taxonomy" id="6130"/>
    <lineage>
        <taxon>Eukaryota</taxon>
        <taxon>Metazoa</taxon>
        <taxon>Cnidaria</taxon>
        <taxon>Anthozoa</taxon>
        <taxon>Hexacorallia</taxon>
        <taxon>Scleractinia</taxon>
        <taxon>Astrocoeniina</taxon>
        <taxon>Acroporidae</taxon>
        <taxon>Acropora</taxon>
    </lineage>
</organism>
<dbReference type="SUPFAM" id="SSF74924">
    <property type="entry name" value="Cap-Gly domain"/>
    <property type="match status" value="1"/>
</dbReference>
<dbReference type="InterPro" id="IPR036859">
    <property type="entry name" value="CAP-Gly_dom_sf"/>
</dbReference>
<reference evidence="3" key="1">
    <citation type="journal article" date="2023" name="G3 (Bethesda)">
        <title>Whole genome assembly and annotation of the endangered Caribbean coral Acropora cervicornis.</title>
        <authorList>
            <person name="Selwyn J.D."/>
            <person name="Vollmer S.V."/>
        </authorList>
    </citation>
    <scope>NUCLEOTIDE SEQUENCE</scope>
    <source>
        <strain evidence="3">K2</strain>
    </source>
</reference>
<accession>A0AAD9V538</accession>
<reference evidence="3" key="2">
    <citation type="journal article" date="2023" name="Science">
        <title>Genomic signatures of disease resistance in endangered staghorn corals.</title>
        <authorList>
            <person name="Vollmer S.V."/>
            <person name="Selwyn J.D."/>
            <person name="Despard B.A."/>
            <person name="Roesel C.L."/>
        </authorList>
    </citation>
    <scope>NUCLEOTIDE SEQUENCE</scope>
    <source>
        <strain evidence="3">K2</strain>
    </source>
</reference>
<evidence type="ECO:0000313" key="4">
    <source>
        <dbReference type="Proteomes" id="UP001249851"/>
    </source>
</evidence>
<feature type="non-terminal residue" evidence="3">
    <location>
        <position position="1"/>
    </location>
</feature>
<protein>
    <submittedName>
        <fullName evidence="3">Ubiquitin carboxyl-terminal hydrolase CYLD</fullName>
    </submittedName>
</protein>
<dbReference type="Proteomes" id="UP001249851">
    <property type="component" value="Unassembled WGS sequence"/>
</dbReference>
<feature type="region of interest" description="Disordered" evidence="1">
    <location>
        <begin position="192"/>
        <end position="212"/>
    </location>
</feature>
<feature type="compositionally biased region" description="Basic and acidic residues" evidence="1">
    <location>
        <begin position="203"/>
        <end position="212"/>
    </location>
</feature>
<evidence type="ECO:0000256" key="1">
    <source>
        <dbReference type="SAM" id="MobiDB-lite"/>
    </source>
</evidence>
<dbReference type="InterPro" id="IPR000938">
    <property type="entry name" value="CAP-Gly_domain"/>
</dbReference>
<dbReference type="GO" id="GO:0016787">
    <property type="term" value="F:hydrolase activity"/>
    <property type="evidence" value="ECO:0007669"/>
    <property type="project" value="UniProtKB-KW"/>
</dbReference>